<protein>
    <submittedName>
        <fullName evidence="6">Transcriptional regulator, TetR family</fullName>
    </submittedName>
</protein>
<dbReference type="InterPro" id="IPR009057">
    <property type="entry name" value="Homeodomain-like_sf"/>
</dbReference>
<dbReference type="AlphaFoldDB" id="A0AAC9HMJ9"/>
<dbReference type="GO" id="GO:0000976">
    <property type="term" value="F:transcription cis-regulatory region binding"/>
    <property type="evidence" value="ECO:0007669"/>
    <property type="project" value="TreeGrafter"/>
</dbReference>
<evidence type="ECO:0000256" key="4">
    <source>
        <dbReference type="PROSITE-ProRule" id="PRU00335"/>
    </source>
</evidence>
<feature type="domain" description="HTH tetR-type" evidence="5">
    <location>
        <begin position="17"/>
        <end position="77"/>
    </location>
</feature>
<evidence type="ECO:0000256" key="1">
    <source>
        <dbReference type="ARBA" id="ARBA00023015"/>
    </source>
</evidence>
<dbReference type="PROSITE" id="PS50977">
    <property type="entry name" value="HTH_TETR_2"/>
    <property type="match status" value="1"/>
</dbReference>
<dbReference type="PANTHER" id="PTHR30055">
    <property type="entry name" value="HTH-TYPE TRANSCRIPTIONAL REGULATOR RUTR"/>
    <property type="match status" value="1"/>
</dbReference>
<reference evidence="7" key="1">
    <citation type="submission" date="2016-03" db="EMBL/GenBank/DDBJ databases">
        <title>Complete genome sequence of the type strain Actinoalloteichus hymeniacidonis DSM 45092.</title>
        <authorList>
            <person name="Schaffert L."/>
            <person name="Albersmeier A."/>
            <person name="Winkler A."/>
            <person name="Kalinowski J."/>
            <person name="Zotchev S."/>
            <person name="Ruckert C."/>
        </authorList>
    </citation>
    <scope>NUCLEOTIDE SEQUENCE [LARGE SCALE GENOMIC DNA]</scope>
    <source>
        <strain evidence="7">HPA177(T) (DSM 45092(T))</strain>
    </source>
</reference>
<keyword evidence="1" id="KW-0805">Transcription regulation</keyword>
<dbReference type="Gene3D" id="1.10.10.60">
    <property type="entry name" value="Homeodomain-like"/>
    <property type="match status" value="1"/>
</dbReference>
<dbReference type="GO" id="GO:0003700">
    <property type="term" value="F:DNA-binding transcription factor activity"/>
    <property type="evidence" value="ECO:0007669"/>
    <property type="project" value="TreeGrafter"/>
</dbReference>
<gene>
    <name evidence="6" type="ORF">TL08_06285</name>
</gene>
<proteinExistence type="predicted"/>
<keyword evidence="3" id="KW-0804">Transcription</keyword>
<evidence type="ECO:0000256" key="3">
    <source>
        <dbReference type="ARBA" id="ARBA00023163"/>
    </source>
</evidence>
<keyword evidence="7" id="KW-1185">Reference proteome</keyword>
<evidence type="ECO:0000313" key="6">
    <source>
        <dbReference type="EMBL" id="AOS62082.1"/>
    </source>
</evidence>
<dbReference type="InterPro" id="IPR041347">
    <property type="entry name" value="MftR_C"/>
</dbReference>
<dbReference type="PANTHER" id="PTHR30055:SF238">
    <property type="entry name" value="MYCOFACTOCIN BIOSYNTHESIS TRANSCRIPTIONAL REGULATOR MFTR-RELATED"/>
    <property type="match status" value="1"/>
</dbReference>
<organism evidence="6 7">
    <name type="scientific">Actinoalloteichus hymeniacidonis</name>
    <dbReference type="NCBI Taxonomy" id="340345"/>
    <lineage>
        <taxon>Bacteria</taxon>
        <taxon>Bacillati</taxon>
        <taxon>Actinomycetota</taxon>
        <taxon>Actinomycetes</taxon>
        <taxon>Pseudonocardiales</taxon>
        <taxon>Pseudonocardiaceae</taxon>
        <taxon>Actinoalloteichus</taxon>
    </lineage>
</organism>
<dbReference type="Gene3D" id="1.10.357.10">
    <property type="entry name" value="Tetracycline Repressor, domain 2"/>
    <property type="match status" value="1"/>
</dbReference>
<dbReference type="SUPFAM" id="SSF46689">
    <property type="entry name" value="Homeodomain-like"/>
    <property type="match status" value="1"/>
</dbReference>
<dbReference type="InterPro" id="IPR050109">
    <property type="entry name" value="HTH-type_TetR-like_transc_reg"/>
</dbReference>
<accession>A0AAC9HMJ9</accession>
<dbReference type="EMBL" id="CP014859">
    <property type="protein sequence ID" value="AOS62082.1"/>
    <property type="molecule type" value="Genomic_DNA"/>
</dbReference>
<dbReference type="Pfam" id="PF00440">
    <property type="entry name" value="TetR_N"/>
    <property type="match status" value="1"/>
</dbReference>
<dbReference type="KEGG" id="ahm:TL08_06285"/>
<dbReference type="Proteomes" id="UP000095210">
    <property type="component" value="Chromosome"/>
</dbReference>
<dbReference type="Pfam" id="PF17754">
    <property type="entry name" value="TetR_C_14"/>
    <property type="match status" value="1"/>
</dbReference>
<evidence type="ECO:0000259" key="5">
    <source>
        <dbReference type="PROSITE" id="PS50977"/>
    </source>
</evidence>
<dbReference type="RefSeq" id="WP_069847290.1">
    <property type="nucleotide sequence ID" value="NZ_CP014859.1"/>
</dbReference>
<sequence length="203" mass="22345">MTGADVENPGLRERTRRAVQAEIAASAMRLFIEQGFDNTTIDQIAAEVGISRRSCFRYFASKEDMVLGSLNETGLKVQTALAARPADETPWPALRSAFETMLADPYYTLQVSLEISRMLHEVPSLRARKLEKQLRWMELLVPDIARRLRACGAEGDLDVQAKAIVASALSCVDVAVEAWIASEGAETVEDLYDEAVRAVRGTG</sequence>
<evidence type="ECO:0000256" key="2">
    <source>
        <dbReference type="ARBA" id="ARBA00023125"/>
    </source>
</evidence>
<name>A0AAC9HMJ9_9PSEU</name>
<dbReference type="InterPro" id="IPR001647">
    <property type="entry name" value="HTH_TetR"/>
</dbReference>
<feature type="DNA-binding region" description="H-T-H motif" evidence="4">
    <location>
        <begin position="40"/>
        <end position="59"/>
    </location>
</feature>
<keyword evidence="2 4" id="KW-0238">DNA-binding</keyword>
<evidence type="ECO:0000313" key="7">
    <source>
        <dbReference type="Proteomes" id="UP000095210"/>
    </source>
</evidence>
<dbReference type="PRINTS" id="PR00455">
    <property type="entry name" value="HTHTETR"/>
</dbReference>